<dbReference type="CDD" id="cd12151">
    <property type="entry name" value="F1-ATPase_gamma"/>
    <property type="match status" value="1"/>
</dbReference>
<keyword evidence="4 10" id="KW-0813">Transport</keyword>
<keyword evidence="9 10" id="KW-0066">ATP synthesis</keyword>
<dbReference type="GO" id="GO:0005524">
    <property type="term" value="F:ATP binding"/>
    <property type="evidence" value="ECO:0007669"/>
    <property type="project" value="UniProtKB-UniRule"/>
</dbReference>
<comment type="subunit">
    <text evidence="10">F-type ATPases have 2 components, CF(1) - the catalytic core - and CF(0) - the membrane proton channel. CF(1) has five subunits: alpha(3), beta(3), gamma(1), delta(1), epsilon(1). CF(0) has three main subunits: a, b and c.</text>
</comment>
<dbReference type="PROSITE" id="PS00153">
    <property type="entry name" value="ATPASE_GAMMA"/>
    <property type="match status" value="1"/>
</dbReference>
<dbReference type="PANTHER" id="PTHR11693">
    <property type="entry name" value="ATP SYNTHASE GAMMA CHAIN"/>
    <property type="match status" value="1"/>
</dbReference>
<dbReference type="AlphaFoldDB" id="A0A7V2ZL73"/>
<dbReference type="HAMAP" id="MF_00815">
    <property type="entry name" value="ATP_synth_gamma_bact"/>
    <property type="match status" value="1"/>
</dbReference>
<comment type="function">
    <text evidence="1 10">Produces ATP from ADP in the presence of a proton gradient across the membrane. The gamma chain is believed to be important in regulating ATPase activity and the flow of protons through the CF(0) complex.</text>
</comment>
<dbReference type="Gene3D" id="3.40.1380.10">
    <property type="match status" value="1"/>
</dbReference>
<dbReference type="PRINTS" id="PR00126">
    <property type="entry name" value="ATPASEGAMMA"/>
</dbReference>
<evidence type="ECO:0000256" key="9">
    <source>
        <dbReference type="ARBA" id="ARBA00023310"/>
    </source>
</evidence>
<dbReference type="PANTHER" id="PTHR11693:SF22">
    <property type="entry name" value="ATP SYNTHASE SUBUNIT GAMMA, MITOCHONDRIAL"/>
    <property type="match status" value="1"/>
</dbReference>
<evidence type="ECO:0000313" key="11">
    <source>
        <dbReference type="EMBL" id="HFI92051.1"/>
    </source>
</evidence>
<dbReference type="NCBIfam" id="TIGR01146">
    <property type="entry name" value="ATPsyn_F1gamma"/>
    <property type="match status" value="1"/>
</dbReference>
<protein>
    <recommendedName>
        <fullName evidence="10">ATP synthase gamma chain</fullName>
    </recommendedName>
    <alternativeName>
        <fullName evidence="10">ATP synthase F1 sector gamma subunit</fullName>
    </alternativeName>
    <alternativeName>
        <fullName evidence="10">F-ATPase gamma subunit</fullName>
    </alternativeName>
</protein>
<keyword evidence="10" id="KW-1003">Cell membrane</keyword>
<name>A0A7V2ZL73_9BACT</name>
<dbReference type="EMBL" id="DSUJ01000008">
    <property type="protein sequence ID" value="HFI92051.1"/>
    <property type="molecule type" value="Genomic_DNA"/>
</dbReference>
<accession>A0A7V2ZL73</accession>
<dbReference type="InterPro" id="IPR035968">
    <property type="entry name" value="ATP_synth_F1_ATPase_gsu"/>
</dbReference>
<evidence type="ECO:0000256" key="10">
    <source>
        <dbReference type="HAMAP-Rule" id="MF_00815"/>
    </source>
</evidence>
<keyword evidence="7 10" id="KW-0472">Membrane</keyword>
<evidence type="ECO:0000256" key="7">
    <source>
        <dbReference type="ARBA" id="ARBA00023136"/>
    </source>
</evidence>
<reference evidence="11" key="1">
    <citation type="journal article" date="2020" name="mSystems">
        <title>Genome- and Community-Level Interaction Insights into Carbon Utilization and Element Cycling Functions of Hydrothermarchaeota in Hydrothermal Sediment.</title>
        <authorList>
            <person name="Zhou Z."/>
            <person name="Liu Y."/>
            <person name="Xu W."/>
            <person name="Pan J."/>
            <person name="Luo Z.H."/>
            <person name="Li M."/>
        </authorList>
    </citation>
    <scope>NUCLEOTIDE SEQUENCE [LARGE SCALE GENOMIC DNA]</scope>
    <source>
        <strain evidence="11">SpSt-479</strain>
    </source>
</reference>
<organism evidence="11">
    <name type="scientific">Ignavibacterium album</name>
    <dbReference type="NCBI Taxonomy" id="591197"/>
    <lineage>
        <taxon>Bacteria</taxon>
        <taxon>Pseudomonadati</taxon>
        <taxon>Ignavibacteriota</taxon>
        <taxon>Ignavibacteria</taxon>
        <taxon>Ignavibacteriales</taxon>
        <taxon>Ignavibacteriaceae</taxon>
        <taxon>Ignavibacterium</taxon>
    </lineage>
</organism>
<evidence type="ECO:0000256" key="5">
    <source>
        <dbReference type="ARBA" id="ARBA00022781"/>
    </source>
</evidence>
<comment type="caution">
    <text evidence="11">The sequence shown here is derived from an EMBL/GenBank/DDBJ whole genome shotgun (WGS) entry which is preliminary data.</text>
</comment>
<dbReference type="FunFam" id="3.40.1380.10:FF:000006">
    <property type="entry name" value="ATP synthase gamma chain"/>
    <property type="match status" value="1"/>
</dbReference>
<evidence type="ECO:0000256" key="2">
    <source>
        <dbReference type="ARBA" id="ARBA00004170"/>
    </source>
</evidence>
<dbReference type="SUPFAM" id="SSF52943">
    <property type="entry name" value="ATP synthase (F1-ATPase), gamma subunit"/>
    <property type="match status" value="1"/>
</dbReference>
<comment type="subcellular location">
    <subcellularLocation>
        <location evidence="10">Cell membrane</location>
        <topology evidence="10">Peripheral membrane protein</topology>
    </subcellularLocation>
    <subcellularLocation>
        <location evidence="2">Membrane</location>
        <topology evidence="2">Peripheral membrane protein</topology>
    </subcellularLocation>
</comment>
<evidence type="ECO:0000256" key="4">
    <source>
        <dbReference type="ARBA" id="ARBA00022448"/>
    </source>
</evidence>
<dbReference type="GO" id="GO:0042777">
    <property type="term" value="P:proton motive force-driven plasma membrane ATP synthesis"/>
    <property type="evidence" value="ECO:0007669"/>
    <property type="project" value="UniProtKB-UniRule"/>
</dbReference>
<evidence type="ECO:0000256" key="3">
    <source>
        <dbReference type="ARBA" id="ARBA00007681"/>
    </source>
</evidence>
<dbReference type="GO" id="GO:0046933">
    <property type="term" value="F:proton-transporting ATP synthase activity, rotational mechanism"/>
    <property type="evidence" value="ECO:0007669"/>
    <property type="project" value="UniProtKB-UniRule"/>
</dbReference>
<keyword evidence="6 10" id="KW-0406">Ion transport</keyword>
<gene>
    <name evidence="10 11" type="primary">atpG</name>
    <name evidence="11" type="ORF">ENS31_11085</name>
</gene>
<evidence type="ECO:0000256" key="1">
    <source>
        <dbReference type="ARBA" id="ARBA00003456"/>
    </source>
</evidence>
<dbReference type="Pfam" id="PF00231">
    <property type="entry name" value="ATP-synt"/>
    <property type="match status" value="1"/>
</dbReference>
<keyword evidence="5 10" id="KW-0375">Hydrogen ion transport</keyword>
<sequence length="292" mass="33035">MATLRDIKQRIKGVKSTQQITKAMKMVAAAKLRRATDAIINARPYARKIQTLLSHLASNDELMNNPLFISRDINNVAVVVVTADRGLCGAFNTNIIREATRYIQEELQSQNVSHSLFCLGKKGSDYFSKRNYNVVHKNPGIFASLNYSIAQRLSDQLIAGFVKGEFDKVILIFNEFKSIIQQRIVVEQFLPIAVESNKERETHTEANYIYEPDQKAIFEYLIPKHLKAQLWRVLLESNAAEFAARMTAMDNATTNAKELIRTLNLKYNKERQAAITKEILEIVSGANALKAS</sequence>
<evidence type="ECO:0000256" key="8">
    <source>
        <dbReference type="ARBA" id="ARBA00023196"/>
    </source>
</evidence>
<dbReference type="Gene3D" id="1.10.287.80">
    <property type="entry name" value="ATP synthase, gamma subunit, helix hairpin domain"/>
    <property type="match status" value="1"/>
</dbReference>
<comment type="similarity">
    <text evidence="3 10">Belongs to the ATPase gamma chain family.</text>
</comment>
<keyword evidence="8 10" id="KW-0139">CF(1)</keyword>
<dbReference type="InterPro" id="IPR023632">
    <property type="entry name" value="ATP_synth_F1_gsu_CS"/>
</dbReference>
<proteinExistence type="inferred from homology"/>
<dbReference type="InterPro" id="IPR000131">
    <property type="entry name" value="ATP_synth_F1_gsu"/>
</dbReference>
<evidence type="ECO:0000256" key="6">
    <source>
        <dbReference type="ARBA" id="ARBA00023065"/>
    </source>
</evidence>
<dbReference type="GO" id="GO:0045259">
    <property type="term" value="C:proton-transporting ATP synthase complex"/>
    <property type="evidence" value="ECO:0007669"/>
    <property type="project" value="UniProtKB-KW"/>
</dbReference>
<dbReference type="GO" id="GO:0005886">
    <property type="term" value="C:plasma membrane"/>
    <property type="evidence" value="ECO:0007669"/>
    <property type="project" value="UniProtKB-SubCell"/>
</dbReference>